<name>A0A918HQ34_9ACTN</name>
<dbReference type="EMBL" id="BMSA01000031">
    <property type="protein sequence ID" value="GGT86060.1"/>
    <property type="molecule type" value="Genomic_DNA"/>
</dbReference>
<dbReference type="PROSITE" id="PS51186">
    <property type="entry name" value="GNAT"/>
    <property type="match status" value="1"/>
</dbReference>
<keyword evidence="5" id="KW-1185">Reference proteome</keyword>
<evidence type="ECO:0000313" key="4">
    <source>
        <dbReference type="EMBL" id="GGT86060.1"/>
    </source>
</evidence>
<dbReference type="CDD" id="cd04301">
    <property type="entry name" value="NAT_SF"/>
    <property type="match status" value="1"/>
</dbReference>
<sequence length="187" mass="20592">MSDFSVRGIQAQEWGAVKALRLLALQDPMAPLAFLETYEHAVEQPDSFWQERASRAGEGALAVRQFIAETEDGVWVGTLTVLVEAAGTVDWAGYPVEHQQGHVVGVYVRPEWRGGEVIRGLFDAALEWAWEHGLERVRLIVHEENLRAQGAYRKFGFVPSGVTVALEAAPGESELEFVLDGPGGSHR</sequence>
<gene>
    <name evidence="4" type="ORF">GCM10010226_75880</name>
</gene>
<keyword evidence="1" id="KW-0808">Transferase</keyword>
<comment type="caution">
    <text evidence="4">The sequence shown here is derived from an EMBL/GenBank/DDBJ whole genome shotgun (WGS) entry which is preliminary data.</text>
</comment>
<dbReference type="AlphaFoldDB" id="A0A918HQ34"/>
<keyword evidence="2" id="KW-0012">Acyltransferase</keyword>
<accession>A0A918HQ34</accession>
<reference evidence="4" key="1">
    <citation type="journal article" date="2014" name="Int. J. Syst. Evol. Microbiol.">
        <title>Complete genome sequence of Corynebacterium casei LMG S-19264T (=DSM 44701T), isolated from a smear-ripened cheese.</title>
        <authorList>
            <consortium name="US DOE Joint Genome Institute (JGI-PGF)"/>
            <person name="Walter F."/>
            <person name="Albersmeier A."/>
            <person name="Kalinowski J."/>
            <person name="Ruckert C."/>
        </authorList>
    </citation>
    <scope>NUCLEOTIDE SEQUENCE</scope>
    <source>
        <strain evidence="4">JCM 4125</strain>
    </source>
</reference>
<proteinExistence type="predicted"/>
<evidence type="ECO:0000313" key="5">
    <source>
        <dbReference type="Proteomes" id="UP000646776"/>
    </source>
</evidence>
<dbReference type="Pfam" id="PF00583">
    <property type="entry name" value="Acetyltransf_1"/>
    <property type="match status" value="1"/>
</dbReference>
<dbReference type="RefSeq" id="WP_189717159.1">
    <property type="nucleotide sequence ID" value="NZ_BMSA01000031.1"/>
</dbReference>
<dbReference type="Gene3D" id="3.40.630.30">
    <property type="match status" value="1"/>
</dbReference>
<dbReference type="Proteomes" id="UP000646776">
    <property type="component" value="Unassembled WGS sequence"/>
</dbReference>
<dbReference type="SUPFAM" id="SSF55729">
    <property type="entry name" value="Acyl-CoA N-acyltransferases (Nat)"/>
    <property type="match status" value="1"/>
</dbReference>
<protein>
    <submittedName>
        <fullName evidence="4">N-acetyltransferase</fullName>
    </submittedName>
</protein>
<evidence type="ECO:0000256" key="1">
    <source>
        <dbReference type="ARBA" id="ARBA00022679"/>
    </source>
</evidence>
<dbReference type="GO" id="GO:0016747">
    <property type="term" value="F:acyltransferase activity, transferring groups other than amino-acyl groups"/>
    <property type="evidence" value="ECO:0007669"/>
    <property type="project" value="InterPro"/>
</dbReference>
<dbReference type="InterPro" id="IPR050832">
    <property type="entry name" value="Bact_Acetyltransf"/>
</dbReference>
<feature type="domain" description="N-acetyltransferase" evidence="3">
    <location>
        <begin position="18"/>
        <end position="182"/>
    </location>
</feature>
<evidence type="ECO:0000256" key="2">
    <source>
        <dbReference type="ARBA" id="ARBA00023315"/>
    </source>
</evidence>
<dbReference type="PANTHER" id="PTHR43877">
    <property type="entry name" value="AMINOALKYLPHOSPHONATE N-ACETYLTRANSFERASE-RELATED-RELATED"/>
    <property type="match status" value="1"/>
</dbReference>
<evidence type="ECO:0000259" key="3">
    <source>
        <dbReference type="PROSITE" id="PS51186"/>
    </source>
</evidence>
<organism evidence="4 5">
    <name type="scientific">Streptomyces phaeofaciens</name>
    <dbReference type="NCBI Taxonomy" id="68254"/>
    <lineage>
        <taxon>Bacteria</taxon>
        <taxon>Bacillati</taxon>
        <taxon>Actinomycetota</taxon>
        <taxon>Actinomycetes</taxon>
        <taxon>Kitasatosporales</taxon>
        <taxon>Streptomycetaceae</taxon>
        <taxon>Streptomyces</taxon>
    </lineage>
</organism>
<reference evidence="4" key="2">
    <citation type="submission" date="2020-09" db="EMBL/GenBank/DDBJ databases">
        <authorList>
            <person name="Sun Q."/>
            <person name="Ohkuma M."/>
        </authorList>
    </citation>
    <scope>NUCLEOTIDE SEQUENCE</scope>
    <source>
        <strain evidence="4">JCM 4125</strain>
    </source>
</reference>
<dbReference type="InterPro" id="IPR016181">
    <property type="entry name" value="Acyl_CoA_acyltransferase"/>
</dbReference>
<dbReference type="InterPro" id="IPR000182">
    <property type="entry name" value="GNAT_dom"/>
</dbReference>